<dbReference type="Proteomes" id="UP000199455">
    <property type="component" value="Unassembled WGS sequence"/>
</dbReference>
<feature type="domain" description="DUF5648" evidence="1">
    <location>
        <begin position="260"/>
        <end position="336"/>
    </location>
</feature>
<dbReference type="PROSITE" id="PS51257">
    <property type="entry name" value="PROKAR_LIPOPROTEIN"/>
    <property type="match status" value="1"/>
</dbReference>
<proteinExistence type="predicted"/>
<gene>
    <name evidence="2" type="ORF">SAMN04488024_102349</name>
</gene>
<evidence type="ECO:0000313" key="3">
    <source>
        <dbReference type="Proteomes" id="UP000199455"/>
    </source>
</evidence>
<sequence length="408" mass="45513">MKKQLQILFMILCLFASCKKDEGLIKESTNPRLSKQLMEGESSTPARDPYVEYFFSNYNELTGKTHVKLQIEGGTDYPGAKFYLQYPGNGSSVINFGEVGTGYETDIVLPIGRWTFGMSDGSISRESRPFSVKARPSAPPAGKLNLYRYYNIITNRHYYTTNWAGLGSNGDNYELEQVQGLLYDSPGTNRTALYEYYNLSMDDHWYTTTTDGWPGYVLQGTIGYISTVQTLEATTPLDEYYASATGHVYSSPPERLPSTYTLLGNVGYLEKKVDTSPVPIYLFYSPSQTDHFTTADPNAVGGLQGWAAQGSEFKAYITQVAGTVPVYEFYYPGDHYNSINRTAVAGFPGWSNYGIKYYAYSEQVPGSVPIYEFYHSGGGDHYLTPNPNIANLFSGWSNHGIAFYALPN</sequence>
<dbReference type="EMBL" id="FMZH01000002">
    <property type="protein sequence ID" value="SDC55149.1"/>
    <property type="molecule type" value="Genomic_DNA"/>
</dbReference>
<feature type="domain" description="DUF5648" evidence="1">
    <location>
        <begin position="141"/>
        <end position="210"/>
    </location>
</feature>
<dbReference type="InterPro" id="IPR043708">
    <property type="entry name" value="DUF5648"/>
</dbReference>
<keyword evidence="3" id="KW-1185">Reference proteome</keyword>
<organism evidence="2 3">
    <name type="scientific">Pedobacter soli</name>
    <dbReference type="NCBI Taxonomy" id="390242"/>
    <lineage>
        <taxon>Bacteria</taxon>
        <taxon>Pseudomonadati</taxon>
        <taxon>Bacteroidota</taxon>
        <taxon>Sphingobacteriia</taxon>
        <taxon>Sphingobacteriales</taxon>
        <taxon>Sphingobacteriaceae</taxon>
        <taxon>Pedobacter</taxon>
    </lineage>
</organism>
<protein>
    <recommendedName>
        <fullName evidence="1">DUF5648 domain-containing protein</fullName>
    </recommendedName>
</protein>
<evidence type="ECO:0000259" key="1">
    <source>
        <dbReference type="Pfam" id="PF18885"/>
    </source>
</evidence>
<feature type="domain" description="DUF5648" evidence="1">
    <location>
        <begin position="342"/>
        <end position="406"/>
    </location>
</feature>
<name>A0A1G6MI08_9SPHI</name>
<reference evidence="3" key="1">
    <citation type="submission" date="2016-10" db="EMBL/GenBank/DDBJ databases">
        <authorList>
            <person name="Varghese N."/>
            <person name="Submissions S."/>
        </authorList>
    </citation>
    <scope>NUCLEOTIDE SEQUENCE [LARGE SCALE GENOMIC DNA]</scope>
    <source>
        <strain evidence="3">DSM 18609</strain>
    </source>
</reference>
<evidence type="ECO:0000313" key="2">
    <source>
        <dbReference type="EMBL" id="SDC55149.1"/>
    </source>
</evidence>
<dbReference type="RefSeq" id="WP_090765684.1">
    <property type="nucleotide sequence ID" value="NZ_FMZH01000002.1"/>
</dbReference>
<dbReference type="Pfam" id="PF18885">
    <property type="entry name" value="DUF5648"/>
    <property type="match status" value="3"/>
</dbReference>
<dbReference type="AlphaFoldDB" id="A0A1G6MI08"/>
<dbReference type="STRING" id="390242.SAMN04488024_102349"/>
<accession>A0A1G6MI08</accession>